<organism evidence="4 5">
    <name type="scientific">Gracilibacillus halophilus YIM-C55.5</name>
    <dbReference type="NCBI Taxonomy" id="1308866"/>
    <lineage>
        <taxon>Bacteria</taxon>
        <taxon>Bacillati</taxon>
        <taxon>Bacillota</taxon>
        <taxon>Bacilli</taxon>
        <taxon>Bacillales</taxon>
        <taxon>Bacillaceae</taxon>
        <taxon>Gracilibacillus</taxon>
    </lineage>
</organism>
<evidence type="ECO:0000313" key="4">
    <source>
        <dbReference type="EMBL" id="ENH98032.1"/>
    </source>
</evidence>
<dbReference type="InterPro" id="IPR001509">
    <property type="entry name" value="Epimerase_deHydtase"/>
</dbReference>
<accession>N4WPJ8</accession>
<dbReference type="AlphaFoldDB" id="N4WPJ8"/>
<dbReference type="InterPro" id="IPR010099">
    <property type="entry name" value="SDR39U1"/>
</dbReference>
<comment type="caution">
    <text evidence="4">The sequence shown here is derived from an EMBL/GenBank/DDBJ whole genome shotgun (WGS) entry which is preliminary data.</text>
</comment>
<dbReference type="PANTHER" id="PTHR11092:SF0">
    <property type="entry name" value="EPIMERASE FAMILY PROTEIN SDR39U1"/>
    <property type="match status" value="1"/>
</dbReference>
<feature type="domain" description="NAD-dependent epimerase/dehydratase" evidence="2">
    <location>
        <begin position="10"/>
        <end position="220"/>
    </location>
</feature>
<dbReference type="Proteomes" id="UP000012283">
    <property type="component" value="Unassembled WGS sequence"/>
</dbReference>
<evidence type="ECO:0008006" key="6">
    <source>
        <dbReference type="Google" id="ProtNLM"/>
    </source>
</evidence>
<protein>
    <recommendedName>
        <fullName evidence="6">TIGR01777 family protein</fullName>
    </recommendedName>
</protein>
<dbReference type="NCBIfam" id="TIGR01777">
    <property type="entry name" value="yfcH"/>
    <property type="match status" value="1"/>
</dbReference>
<dbReference type="EMBL" id="APML01000007">
    <property type="protein sequence ID" value="ENH98032.1"/>
    <property type="molecule type" value="Genomic_DNA"/>
</dbReference>
<proteinExistence type="inferred from homology"/>
<keyword evidence="5" id="KW-1185">Reference proteome</keyword>
<evidence type="ECO:0000259" key="2">
    <source>
        <dbReference type="Pfam" id="PF01370"/>
    </source>
</evidence>
<evidence type="ECO:0000256" key="1">
    <source>
        <dbReference type="ARBA" id="ARBA00009353"/>
    </source>
</evidence>
<dbReference type="PANTHER" id="PTHR11092">
    <property type="entry name" value="SUGAR NUCLEOTIDE EPIMERASE RELATED"/>
    <property type="match status" value="1"/>
</dbReference>
<dbReference type="SUPFAM" id="SSF51735">
    <property type="entry name" value="NAD(P)-binding Rossmann-fold domains"/>
    <property type="match status" value="1"/>
</dbReference>
<dbReference type="Pfam" id="PF01370">
    <property type="entry name" value="Epimerase"/>
    <property type="match status" value="1"/>
</dbReference>
<feature type="domain" description="DUF1731" evidence="3">
    <location>
        <begin position="248"/>
        <end position="296"/>
    </location>
</feature>
<comment type="similarity">
    <text evidence="1">Belongs to the NAD(P)-dependent epimerase/dehydratase family. SDR39U1 subfamily.</text>
</comment>
<dbReference type="Pfam" id="PF08338">
    <property type="entry name" value="DUF1731"/>
    <property type="match status" value="1"/>
</dbReference>
<dbReference type="InterPro" id="IPR013549">
    <property type="entry name" value="DUF1731"/>
</dbReference>
<dbReference type="InterPro" id="IPR036291">
    <property type="entry name" value="NAD(P)-bd_dom_sf"/>
</dbReference>
<name>N4WPJ8_9BACI</name>
<dbReference type="STRING" id="1308866.J416_02274"/>
<reference evidence="4 5" key="1">
    <citation type="submission" date="2013-03" db="EMBL/GenBank/DDBJ databases">
        <title>Draft genome sequence of Gracibacillus halophilus YIM-C55.5, a moderately halophilic and thermophilic organism from the Xiaochaidamu salt lake.</title>
        <authorList>
            <person name="Sugumar T."/>
            <person name="Polireddy D.R."/>
            <person name="Antony A."/>
            <person name="Madhava Y.R."/>
            <person name="Sivakumar N."/>
        </authorList>
    </citation>
    <scope>NUCLEOTIDE SEQUENCE [LARGE SCALE GENOMIC DNA]</scope>
    <source>
        <strain evidence="4 5">YIM-C55.5</strain>
    </source>
</reference>
<evidence type="ECO:0000259" key="3">
    <source>
        <dbReference type="Pfam" id="PF08338"/>
    </source>
</evidence>
<dbReference type="eggNOG" id="COG1090">
    <property type="taxonomic scope" value="Bacteria"/>
</dbReference>
<evidence type="ECO:0000313" key="5">
    <source>
        <dbReference type="Proteomes" id="UP000012283"/>
    </source>
</evidence>
<gene>
    <name evidence="4" type="ORF">J416_02274</name>
</gene>
<sequence>MEANHLGKKVVIAGGTGFIGKYFKSHFQKLGYTVYIISRNANITWNQKDTIRDTLEHADLLINLAGKSVNCRYHRKNRKEIYQSRTGTTHILGEAIQQCEHPPPLWVNASTATIYRHAEDRPMTEENGELGTGFSVDVAEKWEQAFFQFSLSETRQVALRIAIVLGPNGGVLTPYKQLVKFGLGGKQGSGKQMFSFIHVEDLFQIVLFLQDKKELHGIFNCSAPHPVNNKEFMQTIRQSMNRQFGLPAPKPLLELGALLIRTETELMLKSRWVVPQRLTDAGFSFRFPTIEQTIQDAIET</sequence>
<dbReference type="PATRIC" id="fig|1308866.3.peg.459"/>
<dbReference type="Gene3D" id="3.40.50.720">
    <property type="entry name" value="NAD(P)-binding Rossmann-like Domain"/>
    <property type="match status" value="1"/>
</dbReference>
<dbReference type="CDD" id="cd05242">
    <property type="entry name" value="SDR_a8"/>
    <property type="match status" value="1"/>
</dbReference>